<dbReference type="InterPro" id="IPR036188">
    <property type="entry name" value="FAD/NAD-bd_sf"/>
</dbReference>
<dbReference type="EMBL" id="JAKWBI020000384">
    <property type="protein sequence ID" value="KAJ2895684.1"/>
    <property type="molecule type" value="Genomic_DNA"/>
</dbReference>
<accession>A0AAD5WPV3</accession>
<evidence type="ECO:0000256" key="1">
    <source>
        <dbReference type="ARBA" id="ARBA00007992"/>
    </source>
</evidence>
<comment type="caution">
    <text evidence="7">The sequence shown here is derived from an EMBL/GenBank/DDBJ whole genome shotgun (WGS) entry which is preliminary data.</text>
</comment>
<dbReference type="Gene3D" id="3.50.50.60">
    <property type="entry name" value="FAD/NAD(P)-binding domain"/>
    <property type="match status" value="1"/>
</dbReference>
<sequence length="421" mass="47010">MEEIAIIGAGMAGLTLALSLAKHSIPVRIYEARSSSAGPSLGGAMMLSPNSLSLFDKLGAYQALLPLSYPFKAVYYKDAVEHTTDAYPMGSEELYGYPALRTYRRDLHSTLLRLCGERGVPMEYDAKFSRVVSESYKDGEEAVTFLLADGRTRKASLLVASDGIHSTVRSYITDLKPMFVKIMGVAFTAKTSSFRIPAEKNYKFPLTITASAGNILMAPQNQDGGEMLTGRQFPVHEELSREGWEELGADKKKLIAMMRSRIDEFPDIARSALEYIDESTVYIWPYYKLPLLPSWGSEKGKVVLMGDAAHAIPPTTGQGAGMAVEDGVTLGEIIAASLGPQATVKWADGFRWWQETRKKRLNQLIELTTQLNSRRLPPEKQAELPKEQIWVDESETNPRQMAWLYEPHVEEEVERWISSYH</sequence>
<dbReference type="GO" id="GO:0004497">
    <property type="term" value="F:monooxygenase activity"/>
    <property type="evidence" value="ECO:0007669"/>
    <property type="project" value="UniProtKB-KW"/>
</dbReference>
<evidence type="ECO:0000259" key="6">
    <source>
        <dbReference type="Pfam" id="PF01494"/>
    </source>
</evidence>
<dbReference type="PANTHER" id="PTHR13789:SF316">
    <property type="entry name" value="FAD-BINDING DOMAIN-CONTAINING PROTEIN"/>
    <property type="match status" value="1"/>
</dbReference>
<keyword evidence="5" id="KW-0503">Monooxygenase</keyword>
<name>A0AAD5WPV3_9PEZI</name>
<keyword evidence="4" id="KW-0560">Oxidoreductase</keyword>
<dbReference type="InterPro" id="IPR050493">
    <property type="entry name" value="FAD-dep_Monooxygenase_BioMet"/>
</dbReference>
<gene>
    <name evidence="7" type="ORF">MKZ38_006266</name>
</gene>
<dbReference type="Proteomes" id="UP001201980">
    <property type="component" value="Unassembled WGS sequence"/>
</dbReference>
<evidence type="ECO:0000256" key="3">
    <source>
        <dbReference type="ARBA" id="ARBA00022827"/>
    </source>
</evidence>
<evidence type="ECO:0000256" key="4">
    <source>
        <dbReference type="ARBA" id="ARBA00023002"/>
    </source>
</evidence>
<keyword evidence="2" id="KW-0285">Flavoprotein</keyword>
<reference evidence="7" key="1">
    <citation type="submission" date="2022-07" db="EMBL/GenBank/DDBJ databases">
        <title>Draft genome sequence of Zalerion maritima ATCC 34329, a (micro)plastics degrading marine fungus.</title>
        <authorList>
            <person name="Paco A."/>
            <person name="Goncalves M.F.M."/>
            <person name="Rocha-Santos T.A.P."/>
            <person name="Alves A."/>
        </authorList>
    </citation>
    <scope>NUCLEOTIDE SEQUENCE</scope>
    <source>
        <strain evidence="7">ATCC 34329</strain>
    </source>
</reference>
<evidence type="ECO:0000256" key="5">
    <source>
        <dbReference type="ARBA" id="ARBA00023033"/>
    </source>
</evidence>
<dbReference type="InterPro" id="IPR002938">
    <property type="entry name" value="FAD-bd"/>
</dbReference>
<organism evidence="7 8">
    <name type="scientific">Zalerion maritima</name>
    <dbReference type="NCBI Taxonomy" id="339359"/>
    <lineage>
        <taxon>Eukaryota</taxon>
        <taxon>Fungi</taxon>
        <taxon>Dikarya</taxon>
        <taxon>Ascomycota</taxon>
        <taxon>Pezizomycotina</taxon>
        <taxon>Sordariomycetes</taxon>
        <taxon>Lulworthiomycetidae</taxon>
        <taxon>Lulworthiales</taxon>
        <taxon>Lulworthiaceae</taxon>
        <taxon>Zalerion</taxon>
    </lineage>
</organism>
<keyword evidence="8" id="KW-1185">Reference proteome</keyword>
<dbReference type="PRINTS" id="PR00420">
    <property type="entry name" value="RNGMNOXGNASE"/>
</dbReference>
<evidence type="ECO:0000256" key="2">
    <source>
        <dbReference type="ARBA" id="ARBA00022630"/>
    </source>
</evidence>
<proteinExistence type="inferred from homology"/>
<dbReference type="PANTHER" id="PTHR13789">
    <property type="entry name" value="MONOOXYGENASE"/>
    <property type="match status" value="1"/>
</dbReference>
<keyword evidence="3" id="KW-0274">FAD</keyword>
<evidence type="ECO:0000313" key="8">
    <source>
        <dbReference type="Proteomes" id="UP001201980"/>
    </source>
</evidence>
<comment type="similarity">
    <text evidence="1">Belongs to the paxM FAD-dependent monooxygenase family.</text>
</comment>
<dbReference type="SUPFAM" id="SSF51905">
    <property type="entry name" value="FAD/NAD(P)-binding domain"/>
    <property type="match status" value="1"/>
</dbReference>
<protein>
    <submittedName>
        <fullName evidence="7">Kynurenine 3-monooxygenase protein</fullName>
    </submittedName>
</protein>
<feature type="domain" description="FAD-binding" evidence="6">
    <location>
        <begin position="3"/>
        <end position="345"/>
    </location>
</feature>
<dbReference type="GO" id="GO:0071949">
    <property type="term" value="F:FAD binding"/>
    <property type="evidence" value="ECO:0007669"/>
    <property type="project" value="InterPro"/>
</dbReference>
<evidence type="ECO:0000313" key="7">
    <source>
        <dbReference type="EMBL" id="KAJ2895684.1"/>
    </source>
</evidence>
<dbReference type="AlphaFoldDB" id="A0AAD5WPV3"/>
<dbReference type="Pfam" id="PF01494">
    <property type="entry name" value="FAD_binding_3"/>
    <property type="match status" value="1"/>
</dbReference>